<reference evidence="14 15" key="1">
    <citation type="submission" date="2019-06" db="EMBL/GenBank/DDBJ databases">
        <title>Draft genomes of female and male turbot (Scophthalmus maximus).</title>
        <authorList>
            <person name="Xu H."/>
            <person name="Xu X.-W."/>
            <person name="Shao C."/>
            <person name="Chen S."/>
        </authorList>
    </citation>
    <scope>NUCLEOTIDE SEQUENCE [LARGE SCALE GENOMIC DNA]</scope>
    <source>
        <strain evidence="14">Ysfricsl-2016a</strain>
        <tissue evidence="14">Blood</tissue>
    </source>
</reference>
<keyword evidence="5 11" id="KW-0812">Transmembrane</keyword>
<dbReference type="InterPro" id="IPR007632">
    <property type="entry name" value="Anoctamin"/>
</dbReference>
<evidence type="ECO:0000256" key="8">
    <source>
        <dbReference type="ARBA" id="ARBA00023027"/>
    </source>
</evidence>
<comment type="similarity">
    <text evidence="3">Belongs to the interleukin-1 receptor family.</text>
</comment>
<keyword evidence="7 11" id="KW-1133">Transmembrane helix</keyword>
<feature type="domain" description="TIR" evidence="12">
    <location>
        <begin position="951"/>
        <end position="1095"/>
    </location>
</feature>
<gene>
    <name evidence="14" type="ORF">F2P81_006913</name>
</gene>
<organism evidence="14 15">
    <name type="scientific">Scophthalmus maximus</name>
    <name type="common">Turbot</name>
    <name type="synonym">Psetta maxima</name>
    <dbReference type="NCBI Taxonomy" id="52904"/>
    <lineage>
        <taxon>Eukaryota</taxon>
        <taxon>Metazoa</taxon>
        <taxon>Chordata</taxon>
        <taxon>Craniata</taxon>
        <taxon>Vertebrata</taxon>
        <taxon>Euteleostomi</taxon>
        <taxon>Actinopterygii</taxon>
        <taxon>Neopterygii</taxon>
        <taxon>Teleostei</taxon>
        <taxon>Neoteleostei</taxon>
        <taxon>Acanthomorphata</taxon>
        <taxon>Carangaria</taxon>
        <taxon>Pleuronectiformes</taxon>
        <taxon>Pleuronectoidei</taxon>
        <taxon>Scophthalmidae</taxon>
        <taxon>Scophthalmus</taxon>
    </lineage>
</organism>
<dbReference type="PROSITE" id="PS50835">
    <property type="entry name" value="IG_LIKE"/>
    <property type="match status" value="1"/>
</dbReference>
<dbReference type="PANTHER" id="PTHR12308">
    <property type="entry name" value="ANOCTAMIN"/>
    <property type="match status" value="1"/>
</dbReference>
<evidence type="ECO:0000256" key="1">
    <source>
        <dbReference type="ARBA" id="ARBA00004651"/>
    </source>
</evidence>
<name>A0A6A4T791_SCOMX</name>
<evidence type="ECO:0000256" key="9">
    <source>
        <dbReference type="ARBA" id="ARBA00023136"/>
    </source>
</evidence>
<evidence type="ECO:0000259" key="12">
    <source>
        <dbReference type="PROSITE" id="PS50104"/>
    </source>
</evidence>
<comment type="similarity">
    <text evidence="2 11">Belongs to the anoctamin family.</text>
</comment>
<dbReference type="PRINTS" id="PR01537">
    <property type="entry name" value="INTRLKN1R1F"/>
</dbReference>
<dbReference type="InterPro" id="IPR013783">
    <property type="entry name" value="Ig-like_fold"/>
</dbReference>
<evidence type="ECO:0000259" key="13">
    <source>
        <dbReference type="PROSITE" id="PS50835"/>
    </source>
</evidence>
<feature type="transmembrane region" description="Helical" evidence="11">
    <location>
        <begin position="195"/>
        <end position="219"/>
    </location>
</feature>
<sequence length="1196" mass="136513">MKPPRQQSLHTPSIELLELIGVVRENGSEQTSFPPVHTPLSYDYVLVAKTMEKQERAAFKKQTEYIEELKKKNMRITKIIDDDLVFYGIQAPKEVFEKYRYLLKVSDACNWSSDQNVPLSTRIRIVHFILNHTPIHSGEGLRDLMKMKVFETRFCLHEKKKQKELKENWARWSACLQGQPITAVRNYFGEKVALYYLWLGWYTFLLIPPALIGVIVFLYGLAFFNTSPLIKEVCEADTIMCPLCDKRCKVWQLSETCTYAKVSLLFDNNGTVLFAMFMAVWATLFLEFWKRHRASYVCEWKVSDWCEEEEELILEIVNDVNCEPKKYKHSYLRSTLVLICVTVMILVIIGLTHALVVFRVIAAVLLAEGSWEFLSTHSNSGAMMLGAVLHYLIITVMTRINRIVAMKLCEIEKTRSFAATEKSFTVKMFTFQFFTYFSSLFYVAFFLGRINGHPGGYVRIAGKWRLEECHPSGCLTDLFIQMAIIMVLKQTISNVFEFTGPKCAHCYLKHESEDKQGAEMCDNCKLRDWLSNYRLNDVDSFSLFNEFLEMVIQFSFTTIFVAAFPLAPLLALINNVIEIRLDAIKMVTLERRLVPKKTNDIGVWIDVLEAIGVLAVIANGLVIGVSSDFIPRLVYRYLYGPCANGTATDTDCMAGYINNSLSIARMDDQNIHNEFSVHQMTTPSGLNVSYCSYKDYRSNEDYTFTPQFWLILAVRFAFVILFEHVVVICKFIAAWFVPSAPMQVKNDRLFDKLNRLKEELKWRVKPVSTITVRGESRSFTATQVKADAKRHVTTGSQWAAGCQVRPGAAQTCVNESSFKEQVVYVGQQGPPYRLNCPLEPHQHHNSPRPRLTWQKDCRLLHSQDGNAYLEFASLNLEDQGNYTCTQQGNGTASFTVHLIAKVSPSHTAAVVAAIMLLLLLAVAAVVYSRCHLNIKLWYRNSFGDYELNDGKLHDAYISFVNNDYDRKFVNFILKPHLENINGYKVLLNDNDILPGGEPSAELLMNMSRSRRLIVVLSHAYLEQDWCCNNFRQGLLHLLELCQQPVLIMLEGQFKRMRPEVKEQLSELQHSLTVLTWRHNSVTPSSAFWKELALLMPRQVPFHTGYAGNPQTVLQDDKDPMLTLEPDYFNCRADVDPAGDLGIRVPVYKALACKAPVLPAAPITAAEPKPSDIDVSDLGSRNYGARSDFYCLVTEDI</sequence>
<dbReference type="PROSITE" id="PS50104">
    <property type="entry name" value="TIR"/>
    <property type="match status" value="1"/>
</dbReference>
<evidence type="ECO:0000256" key="6">
    <source>
        <dbReference type="ARBA" id="ARBA00022801"/>
    </source>
</evidence>
<evidence type="ECO:0000256" key="4">
    <source>
        <dbReference type="ARBA" id="ARBA00022475"/>
    </source>
</evidence>
<evidence type="ECO:0000256" key="7">
    <source>
        <dbReference type="ARBA" id="ARBA00022989"/>
    </source>
</evidence>
<dbReference type="InterPro" id="IPR049452">
    <property type="entry name" value="Anoctamin_TM"/>
</dbReference>
<dbReference type="Gene3D" id="2.60.40.10">
    <property type="entry name" value="Immunoglobulins"/>
    <property type="match status" value="1"/>
</dbReference>
<evidence type="ECO:0000256" key="11">
    <source>
        <dbReference type="RuleBase" id="RU280814"/>
    </source>
</evidence>
<proteinExistence type="inferred from homology"/>
<keyword evidence="8" id="KW-0520">NAD</keyword>
<evidence type="ECO:0000256" key="3">
    <source>
        <dbReference type="ARBA" id="ARBA00009752"/>
    </source>
</evidence>
<feature type="transmembrane region" description="Helical" evidence="11">
    <location>
        <begin position="424"/>
        <end position="447"/>
    </location>
</feature>
<feature type="transmembrane region" description="Helical" evidence="11">
    <location>
        <begin position="708"/>
        <end position="737"/>
    </location>
</feature>
<comment type="subcellular location">
    <subcellularLocation>
        <location evidence="1">Cell membrane</location>
        <topology evidence="1">Multi-pass membrane protein</topology>
    </subcellularLocation>
    <subcellularLocation>
        <location evidence="11">Membrane</location>
        <topology evidence="11">Multi-pass membrane protein</topology>
    </subcellularLocation>
</comment>
<dbReference type="GO" id="GO:0007165">
    <property type="term" value="P:signal transduction"/>
    <property type="evidence" value="ECO:0007669"/>
    <property type="project" value="InterPro"/>
</dbReference>
<dbReference type="AlphaFoldDB" id="A0A6A4T791"/>
<dbReference type="SMART" id="SM00409">
    <property type="entry name" value="IG"/>
    <property type="match status" value="1"/>
</dbReference>
<evidence type="ECO:0000313" key="14">
    <source>
        <dbReference type="EMBL" id="KAF0041015.1"/>
    </source>
</evidence>
<feature type="transmembrane region" description="Helical" evidence="11">
    <location>
        <begin position="335"/>
        <end position="362"/>
    </location>
</feature>
<feature type="transmembrane region" description="Helical" evidence="11">
    <location>
        <begin position="550"/>
        <end position="577"/>
    </location>
</feature>
<evidence type="ECO:0000256" key="5">
    <source>
        <dbReference type="ARBA" id="ARBA00022692"/>
    </source>
</evidence>
<dbReference type="Proteomes" id="UP000438429">
    <property type="component" value="Unassembled WGS sequence"/>
</dbReference>
<dbReference type="InterPro" id="IPR003599">
    <property type="entry name" value="Ig_sub"/>
</dbReference>
<evidence type="ECO:0000256" key="10">
    <source>
        <dbReference type="ARBA" id="ARBA00023180"/>
    </source>
</evidence>
<keyword evidence="6" id="KW-0378">Hydrolase</keyword>
<feature type="transmembrane region" description="Helical" evidence="11">
    <location>
        <begin position="382"/>
        <end position="404"/>
    </location>
</feature>
<keyword evidence="10" id="KW-0325">Glycoprotein</keyword>
<accession>A0A6A4T791</accession>
<keyword evidence="9 11" id="KW-0472">Membrane</keyword>
<dbReference type="InterPro" id="IPR000157">
    <property type="entry name" value="TIR_dom"/>
</dbReference>
<evidence type="ECO:0000256" key="2">
    <source>
        <dbReference type="ARBA" id="ARBA00009671"/>
    </source>
</evidence>
<dbReference type="InterPro" id="IPR035897">
    <property type="entry name" value="Toll_tir_struct_dom_sf"/>
</dbReference>
<comment type="caution">
    <text evidence="11">Lacks conserved residue(s) required for the propagation of feature annotation.</text>
</comment>
<dbReference type="GO" id="GO:0046983">
    <property type="term" value="F:protein dimerization activity"/>
    <property type="evidence" value="ECO:0007669"/>
    <property type="project" value="InterPro"/>
</dbReference>
<feature type="transmembrane region" description="Helical" evidence="11">
    <location>
        <begin position="601"/>
        <end position="625"/>
    </location>
</feature>
<dbReference type="InterPro" id="IPR036179">
    <property type="entry name" value="Ig-like_dom_sf"/>
</dbReference>
<dbReference type="Gene3D" id="3.40.50.10140">
    <property type="entry name" value="Toll/interleukin-1 receptor homology (TIR) domain"/>
    <property type="match status" value="1"/>
</dbReference>
<dbReference type="Pfam" id="PF01582">
    <property type="entry name" value="TIR"/>
    <property type="match status" value="1"/>
</dbReference>
<dbReference type="GO" id="GO:0016787">
    <property type="term" value="F:hydrolase activity"/>
    <property type="evidence" value="ECO:0007669"/>
    <property type="project" value="UniProtKB-KW"/>
</dbReference>
<dbReference type="SMART" id="SM00255">
    <property type="entry name" value="TIR"/>
    <property type="match status" value="1"/>
</dbReference>
<feature type="domain" description="Ig-like" evidence="13">
    <location>
        <begin position="806"/>
        <end position="895"/>
    </location>
</feature>
<dbReference type="SUPFAM" id="SSF52200">
    <property type="entry name" value="Toll/Interleukin receptor TIR domain"/>
    <property type="match status" value="1"/>
</dbReference>
<dbReference type="EMBL" id="VEVO01000006">
    <property type="protein sequence ID" value="KAF0041015.1"/>
    <property type="molecule type" value="Genomic_DNA"/>
</dbReference>
<dbReference type="Pfam" id="PF16178">
    <property type="entry name" value="Anoct_dimer"/>
    <property type="match status" value="1"/>
</dbReference>
<dbReference type="Pfam" id="PF04547">
    <property type="entry name" value="Anoctamin"/>
    <property type="match status" value="1"/>
</dbReference>
<dbReference type="InterPro" id="IPR007110">
    <property type="entry name" value="Ig-like_dom"/>
</dbReference>
<comment type="caution">
    <text evidence="14">The sequence shown here is derived from an EMBL/GenBank/DDBJ whole genome shotgun (WGS) entry which is preliminary data.</text>
</comment>
<dbReference type="InterPro" id="IPR032394">
    <property type="entry name" value="Anoct_dimer"/>
</dbReference>
<protein>
    <recommendedName>
        <fullName evidence="11">Anoctamin</fullName>
    </recommendedName>
</protein>
<feature type="transmembrane region" description="Helical" evidence="11">
    <location>
        <begin position="908"/>
        <end position="927"/>
    </location>
</feature>
<dbReference type="SUPFAM" id="SSF48726">
    <property type="entry name" value="Immunoglobulin"/>
    <property type="match status" value="1"/>
</dbReference>
<feature type="transmembrane region" description="Helical" evidence="11">
    <location>
        <begin position="271"/>
        <end position="289"/>
    </location>
</feature>
<dbReference type="GO" id="GO:0005254">
    <property type="term" value="F:chloride channel activity"/>
    <property type="evidence" value="ECO:0007669"/>
    <property type="project" value="TreeGrafter"/>
</dbReference>
<evidence type="ECO:0000313" key="15">
    <source>
        <dbReference type="Proteomes" id="UP000438429"/>
    </source>
</evidence>
<dbReference type="GO" id="GO:0005886">
    <property type="term" value="C:plasma membrane"/>
    <property type="evidence" value="ECO:0007669"/>
    <property type="project" value="UniProtKB-SubCell"/>
</dbReference>
<dbReference type="PANTHER" id="PTHR12308:SF37">
    <property type="entry name" value="ANOCTAMIN-9"/>
    <property type="match status" value="1"/>
</dbReference>
<keyword evidence="4" id="KW-1003">Cell membrane</keyword>